<organism evidence="1 2">
    <name type="scientific">Salix brachista</name>
    <dbReference type="NCBI Taxonomy" id="2182728"/>
    <lineage>
        <taxon>Eukaryota</taxon>
        <taxon>Viridiplantae</taxon>
        <taxon>Streptophyta</taxon>
        <taxon>Embryophyta</taxon>
        <taxon>Tracheophyta</taxon>
        <taxon>Spermatophyta</taxon>
        <taxon>Magnoliopsida</taxon>
        <taxon>eudicotyledons</taxon>
        <taxon>Gunneridae</taxon>
        <taxon>Pentapetalae</taxon>
        <taxon>rosids</taxon>
        <taxon>fabids</taxon>
        <taxon>Malpighiales</taxon>
        <taxon>Salicaceae</taxon>
        <taxon>Saliceae</taxon>
        <taxon>Salix</taxon>
    </lineage>
</organism>
<protein>
    <recommendedName>
        <fullName evidence="3">HMA domain-containing protein</fullName>
    </recommendedName>
</protein>
<evidence type="ECO:0008006" key="3">
    <source>
        <dbReference type="Google" id="ProtNLM"/>
    </source>
</evidence>
<name>A0A5N5MBG7_9ROSI</name>
<keyword evidence="2" id="KW-1185">Reference proteome</keyword>
<sequence length="94" mass="10500">MVITVVDLGCEKCHKKIKKILCKIPEGHRVFRGMMVVVAAEEEVTLYVDVNISVRIIPRHAHPCKEAGKLRTPMIGVSVQHQPLDSNSVDMIDP</sequence>
<reference evidence="2" key="1">
    <citation type="journal article" date="2019" name="Gigascience">
        <title>De novo genome assembly of the endangered Acer yangbiense, a plant species with extremely small populations endemic to Yunnan Province, China.</title>
        <authorList>
            <person name="Yang J."/>
            <person name="Wariss H.M."/>
            <person name="Tao L."/>
            <person name="Zhang R."/>
            <person name="Yun Q."/>
            <person name="Hollingsworth P."/>
            <person name="Dao Z."/>
            <person name="Luo G."/>
            <person name="Guo H."/>
            <person name="Ma Y."/>
            <person name="Sun W."/>
        </authorList>
    </citation>
    <scope>NUCLEOTIDE SEQUENCE [LARGE SCALE GENOMIC DNA]</scope>
    <source>
        <strain evidence="2">cv. br00</strain>
    </source>
</reference>
<accession>A0A5N5MBG7</accession>
<gene>
    <name evidence="1" type="ORF">DKX38_008882</name>
</gene>
<dbReference type="EMBL" id="VDCV01000006">
    <property type="protein sequence ID" value="KAB5551571.1"/>
    <property type="molecule type" value="Genomic_DNA"/>
</dbReference>
<comment type="caution">
    <text evidence="1">The sequence shown here is derived from an EMBL/GenBank/DDBJ whole genome shotgun (WGS) entry which is preliminary data.</text>
</comment>
<dbReference type="Proteomes" id="UP000326939">
    <property type="component" value="Chromosome 6"/>
</dbReference>
<proteinExistence type="predicted"/>
<evidence type="ECO:0000313" key="1">
    <source>
        <dbReference type="EMBL" id="KAB5551571.1"/>
    </source>
</evidence>
<evidence type="ECO:0000313" key="2">
    <source>
        <dbReference type="Proteomes" id="UP000326939"/>
    </source>
</evidence>
<dbReference type="AlphaFoldDB" id="A0A5N5MBG7"/>